<gene>
    <name evidence="1" type="ORF">SAMN06265379_103222</name>
</gene>
<dbReference type="Proteomes" id="UP000319040">
    <property type="component" value="Unassembled WGS sequence"/>
</dbReference>
<proteinExistence type="predicted"/>
<evidence type="ECO:0000313" key="2">
    <source>
        <dbReference type="Proteomes" id="UP000319040"/>
    </source>
</evidence>
<evidence type="ECO:0000313" key="1">
    <source>
        <dbReference type="EMBL" id="SMO59859.1"/>
    </source>
</evidence>
<dbReference type="AlphaFoldDB" id="A0A521CK72"/>
<dbReference type="RefSeq" id="WP_185957493.1">
    <property type="nucleotide sequence ID" value="NZ_FXTB01000003.1"/>
</dbReference>
<dbReference type="EMBL" id="FXTB01000003">
    <property type="protein sequence ID" value="SMO59859.1"/>
    <property type="molecule type" value="Genomic_DNA"/>
</dbReference>
<name>A0A521CK72_SACCC</name>
<accession>A0A521CK72</accession>
<sequence length="46" mass="5580">MKNLNDLGVQEMDVREMKEENGGTFTFLNWIKISRSWRTDYDYYNA</sequence>
<organism evidence="1 2">
    <name type="scientific">Saccharicrinis carchari</name>
    <dbReference type="NCBI Taxonomy" id="1168039"/>
    <lineage>
        <taxon>Bacteria</taxon>
        <taxon>Pseudomonadati</taxon>
        <taxon>Bacteroidota</taxon>
        <taxon>Bacteroidia</taxon>
        <taxon>Marinilabiliales</taxon>
        <taxon>Marinilabiliaceae</taxon>
        <taxon>Saccharicrinis</taxon>
    </lineage>
</organism>
<reference evidence="1 2" key="1">
    <citation type="submission" date="2017-05" db="EMBL/GenBank/DDBJ databases">
        <authorList>
            <person name="Varghese N."/>
            <person name="Submissions S."/>
        </authorList>
    </citation>
    <scope>NUCLEOTIDE SEQUENCE [LARGE SCALE GENOMIC DNA]</scope>
    <source>
        <strain evidence="1 2">DSM 27040</strain>
    </source>
</reference>
<keyword evidence="2" id="KW-1185">Reference proteome</keyword>
<protein>
    <submittedName>
        <fullName evidence="1">Uncharacterized protein</fullName>
    </submittedName>
</protein>